<gene>
    <name evidence="3" type="ORF">KVT40_001896</name>
</gene>
<sequence length="105" mass="11928">MLAQRLRIRFIAPTLRGSTRHFSISRRLLDDTKHPTSKPTPPPASRRKSNSDQLPLLPLVIIFFTGSYLFYRLAKSREGQGSGRGPKPPPLLDVSDVDKRKYREG</sequence>
<dbReference type="Proteomes" id="UP000809789">
    <property type="component" value="Unassembled WGS sequence"/>
</dbReference>
<organism evidence="3 4">
    <name type="scientific">Elsinoe batatas</name>
    <dbReference type="NCBI Taxonomy" id="2601811"/>
    <lineage>
        <taxon>Eukaryota</taxon>
        <taxon>Fungi</taxon>
        <taxon>Dikarya</taxon>
        <taxon>Ascomycota</taxon>
        <taxon>Pezizomycotina</taxon>
        <taxon>Dothideomycetes</taxon>
        <taxon>Dothideomycetidae</taxon>
        <taxon>Myriangiales</taxon>
        <taxon>Elsinoaceae</taxon>
        <taxon>Elsinoe</taxon>
    </lineage>
</organism>
<name>A0A8K0L6U2_9PEZI</name>
<keyword evidence="2" id="KW-1133">Transmembrane helix</keyword>
<accession>A0A8K0L6U2</accession>
<evidence type="ECO:0000256" key="2">
    <source>
        <dbReference type="SAM" id="Phobius"/>
    </source>
</evidence>
<feature type="region of interest" description="Disordered" evidence="1">
    <location>
        <begin position="77"/>
        <end position="105"/>
    </location>
</feature>
<protein>
    <submittedName>
        <fullName evidence="3">Uncharacterized protein</fullName>
    </submittedName>
</protein>
<evidence type="ECO:0000256" key="1">
    <source>
        <dbReference type="SAM" id="MobiDB-lite"/>
    </source>
</evidence>
<comment type="caution">
    <text evidence="3">The sequence shown here is derived from an EMBL/GenBank/DDBJ whole genome shotgun (WGS) entry which is preliminary data.</text>
</comment>
<feature type="compositionally biased region" description="Basic and acidic residues" evidence="1">
    <location>
        <begin position="96"/>
        <end position="105"/>
    </location>
</feature>
<feature type="region of interest" description="Disordered" evidence="1">
    <location>
        <begin position="22"/>
        <end position="51"/>
    </location>
</feature>
<dbReference type="AlphaFoldDB" id="A0A8K0L6U2"/>
<reference evidence="3" key="1">
    <citation type="submission" date="2021-07" db="EMBL/GenBank/DDBJ databases">
        <title>Elsinoe batatas strain:CRI-CJ2 Genome sequencing and assembly.</title>
        <authorList>
            <person name="Huang L."/>
        </authorList>
    </citation>
    <scope>NUCLEOTIDE SEQUENCE</scope>
    <source>
        <strain evidence="3">CRI-CJ2</strain>
    </source>
</reference>
<proteinExistence type="predicted"/>
<evidence type="ECO:0000313" key="3">
    <source>
        <dbReference type="EMBL" id="KAG8630277.1"/>
    </source>
</evidence>
<keyword evidence="2" id="KW-0472">Membrane</keyword>
<evidence type="ECO:0000313" key="4">
    <source>
        <dbReference type="Proteomes" id="UP000809789"/>
    </source>
</evidence>
<feature type="transmembrane region" description="Helical" evidence="2">
    <location>
        <begin position="56"/>
        <end position="74"/>
    </location>
</feature>
<keyword evidence="2" id="KW-0812">Transmembrane</keyword>
<dbReference type="OrthoDB" id="3825042at2759"/>
<keyword evidence="4" id="KW-1185">Reference proteome</keyword>
<dbReference type="EMBL" id="JAESVG020000002">
    <property type="protein sequence ID" value="KAG8630277.1"/>
    <property type="molecule type" value="Genomic_DNA"/>
</dbReference>